<evidence type="ECO:0000256" key="1">
    <source>
        <dbReference type="ARBA" id="ARBA00004651"/>
    </source>
</evidence>
<protein>
    <recommendedName>
        <fullName evidence="10">DoxX family protein</fullName>
    </recommendedName>
</protein>
<comment type="subcellular location">
    <subcellularLocation>
        <location evidence="1">Cell membrane</location>
        <topology evidence="1">Multi-pass membrane protein</topology>
    </subcellularLocation>
</comment>
<keyword evidence="3" id="KW-1003">Cell membrane</keyword>
<dbReference type="EMBL" id="JPOS01000083">
    <property type="protein sequence ID" value="KGE85793.1"/>
    <property type="molecule type" value="Genomic_DNA"/>
</dbReference>
<dbReference type="AlphaFoldDB" id="A0A098S1U4"/>
<dbReference type="GO" id="GO:0005886">
    <property type="term" value="C:plasma membrane"/>
    <property type="evidence" value="ECO:0007669"/>
    <property type="project" value="UniProtKB-SubCell"/>
</dbReference>
<evidence type="ECO:0000256" key="6">
    <source>
        <dbReference type="ARBA" id="ARBA00023136"/>
    </source>
</evidence>
<comment type="caution">
    <text evidence="8">The sequence shown here is derived from an EMBL/GenBank/DDBJ whole genome shotgun (WGS) entry which is preliminary data.</text>
</comment>
<evidence type="ECO:0000256" key="5">
    <source>
        <dbReference type="ARBA" id="ARBA00022989"/>
    </source>
</evidence>
<evidence type="ECO:0000256" key="3">
    <source>
        <dbReference type="ARBA" id="ARBA00022475"/>
    </source>
</evidence>
<evidence type="ECO:0000256" key="7">
    <source>
        <dbReference type="SAM" id="Phobius"/>
    </source>
</evidence>
<dbReference type="Pfam" id="PF07681">
    <property type="entry name" value="DoxX"/>
    <property type="match status" value="1"/>
</dbReference>
<reference evidence="8 9" key="1">
    <citation type="journal article" date="2014" name="Int. J. Syst. Evol. Microbiol.">
        <title>Phaeodactylibacter xiamenensis gen. nov., sp. nov., a member of the family Saprospiraceae isolated from the marine alga Phaeodactylum tricornutum.</title>
        <authorList>
            <person name="Chen Z.Jr."/>
            <person name="Lei X."/>
            <person name="Lai Q."/>
            <person name="Li Y."/>
            <person name="Zhang B."/>
            <person name="Zhang J."/>
            <person name="Zhang H."/>
            <person name="Yang L."/>
            <person name="Zheng W."/>
            <person name="Tian Y."/>
            <person name="Yu Z."/>
            <person name="Xu H.Jr."/>
            <person name="Zheng T."/>
        </authorList>
    </citation>
    <scope>NUCLEOTIDE SEQUENCE [LARGE SCALE GENOMIC DNA]</scope>
    <source>
        <strain evidence="8 9">KD52</strain>
    </source>
</reference>
<organism evidence="8 9">
    <name type="scientific">Phaeodactylibacter xiamenensis</name>
    <dbReference type="NCBI Taxonomy" id="1524460"/>
    <lineage>
        <taxon>Bacteria</taxon>
        <taxon>Pseudomonadati</taxon>
        <taxon>Bacteroidota</taxon>
        <taxon>Saprospiria</taxon>
        <taxon>Saprospirales</taxon>
        <taxon>Haliscomenobacteraceae</taxon>
        <taxon>Phaeodactylibacter</taxon>
    </lineage>
</organism>
<dbReference type="OrthoDB" id="9813193at2"/>
<name>A0A098S1U4_9BACT</name>
<accession>A0A098S1U4</accession>
<keyword evidence="9" id="KW-1185">Reference proteome</keyword>
<evidence type="ECO:0000313" key="9">
    <source>
        <dbReference type="Proteomes" id="UP000029736"/>
    </source>
</evidence>
<feature type="transmembrane region" description="Helical" evidence="7">
    <location>
        <begin position="106"/>
        <end position="124"/>
    </location>
</feature>
<gene>
    <name evidence="8" type="ORF">IX84_24440</name>
</gene>
<evidence type="ECO:0008006" key="10">
    <source>
        <dbReference type="Google" id="ProtNLM"/>
    </source>
</evidence>
<sequence>MTHTRYHDVVLLLLRLMFGLSMAYAHGWPKLQRLTGGEEVKFLDFLGLGPEISLGLAVFAELFCALLLAVGLFTRLAALPLIITMFVAVFVAHWGDPYSDMEGGLLFLVPYVCILLAGPGWYSIDAQIRKSA</sequence>
<keyword evidence="4 7" id="KW-0812">Transmembrane</keyword>
<dbReference type="STRING" id="1524460.IX84_24440"/>
<evidence type="ECO:0000256" key="2">
    <source>
        <dbReference type="ARBA" id="ARBA00006679"/>
    </source>
</evidence>
<feature type="transmembrane region" description="Helical" evidence="7">
    <location>
        <begin position="49"/>
        <end position="69"/>
    </location>
</feature>
<keyword evidence="5 7" id="KW-1133">Transmembrane helix</keyword>
<dbReference type="PANTHER" id="PTHR33452:SF1">
    <property type="entry name" value="INNER MEMBRANE PROTEIN YPHA-RELATED"/>
    <property type="match status" value="1"/>
</dbReference>
<feature type="transmembrane region" description="Helical" evidence="7">
    <location>
        <begin position="76"/>
        <end position="94"/>
    </location>
</feature>
<comment type="similarity">
    <text evidence="2">Belongs to the DoxX family.</text>
</comment>
<evidence type="ECO:0000313" key="8">
    <source>
        <dbReference type="EMBL" id="KGE85793.1"/>
    </source>
</evidence>
<keyword evidence="6 7" id="KW-0472">Membrane</keyword>
<dbReference type="RefSeq" id="WP_044226543.1">
    <property type="nucleotide sequence ID" value="NZ_CAKZLC010000414.1"/>
</dbReference>
<evidence type="ECO:0000256" key="4">
    <source>
        <dbReference type="ARBA" id="ARBA00022692"/>
    </source>
</evidence>
<dbReference type="InterPro" id="IPR051907">
    <property type="entry name" value="DoxX-like_oxidoreductase"/>
</dbReference>
<dbReference type="InterPro" id="IPR032808">
    <property type="entry name" value="DoxX"/>
</dbReference>
<dbReference type="Proteomes" id="UP000029736">
    <property type="component" value="Unassembled WGS sequence"/>
</dbReference>
<proteinExistence type="inferred from homology"/>
<dbReference type="PANTHER" id="PTHR33452">
    <property type="entry name" value="OXIDOREDUCTASE CATD-RELATED"/>
    <property type="match status" value="1"/>
</dbReference>